<dbReference type="SUPFAM" id="SSF46785">
    <property type="entry name" value="Winged helix' DNA-binding domain"/>
    <property type="match status" value="1"/>
</dbReference>
<organism evidence="3 4">
    <name type="scientific">Acetobacter garciniae</name>
    <dbReference type="NCBI Taxonomy" id="2817435"/>
    <lineage>
        <taxon>Bacteria</taxon>
        <taxon>Pseudomonadati</taxon>
        <taxon>Pseudomonadota</taxon>
        <taxon>Alphaproteobacteria</taxon>
        <taxon>Acetobacterales</taxon>
        <taxon>Acetobacteraceae</taxon>
        <taxon>Acetobacter</taxon>
    </lineage>
</organism>
<evidence type="ECO:0000259" key="2">
    <source>
        <dbReference type="Pfam" id="PF00126"/>
    </source>
</evidence>
<feature type="domain" description="HTH lysR-type" evidence="2">
    <location>
        <begin position="49"/>
        <end position="109"/>
    </location>
</feature>
<dbReference type="PANTHER" id="PTHR30432">
    <property type="entry name" value="TRANSCRIPTIONAL REGULATOR MODE"/>
    <property type="match status" value="1"/>
</dbReference>
<dbReference type="GO" id="GO:0003700">
    <property type="term" value="F:DNA-binding transcription factor activity"/>
    <property type="evidence" value="ECO:0007669"/>
    <property type="project" value="InterPro"/>
</dbReference>
<comment type="caution">
    <text evidence="3">The sequence shown here is derived from an EMBL/GenBank/DDBJ whole genome shotgun (WGS) entry which is preliminary data.</text>
</comment>
<sequence>MTDGVTGEKTEAPPGRTPPAGTPKGGATGRVRLTLRVDVDGRAALGHGKIRLLEHLAQTGSISAAGRAMGMSYRRTWLLVDSLNKLFAQPLVVTRPGGGGGAGLTEAGQQVIALYRGVERQTAELAADSLARIEALLAPPEACPEKTVPQ</sequence>
<proteinExistence type="predicted"/>
<dbReference type="Proteomes" id="UP000664073">
    <property type="component" value="Unassembled WGS sequence"/>
</dbReference>
<evidence type="ECO:0000313" key="4">
    <source>
        <dbReference type="Proteomes" id="UP000664073"/>
    </source>
</evidence>
<accession>A0A939HMT4</accession>
<dbReference type="InterPro" id="IPR036388">
    <property type="entry name" value="WH-like_DNA-bd_sf"/>
</dbReference>
<evidence type="ECO:0000313" key="3">
    <source>
        <dbReference type="EMBL" id="MBO1324539.1"/>
    </source>
</evidence>
<protein>
    <submittedName>
        <fullName evidence="3">LysR family transcriptional regulator</fullName>
    </submittedName>
</protein>
<evidence type="ECO:0000256" key="1">
    <source>
        <dbReference type="SAM" id="MobiDB-lite"/>
    </source>
</evidence>
<dbReference type="AlphaFoldDB" id="A0A939HMT4"/>
<dbReference type="Pfam" id="PF00126">
    <property type="entry name" value="HTH_1"/>
    <property type="match status" value="1"/>
</dbReference>
<reference evidence="3" key="1">
    <citation type="submission" date="2021-03" db="EMBL/GenBank/DDBJ databases">
        <title>The complete genome sequence of Acetobacter sp. TBRC 12339.</title>
        <authorList>
            <person name="Charoenyingcharoen P."/>
            <person name="Yukphan P."/>
        </authorList>
    </citation>
    <scope>NUCLEOTIDE SEQUENCE</scope>
    <source>
        <strain evidence="3">TBRC 12339</strain>
    </source>
</reference>
<dbReference type="Gene3D" id="1.10.10.10">
    <property type="entry name" value="Winged helix-like DNA-binding domain superfamily/Winged helix DNA-binding domain"/>
    <property type="match status" value="1"/>
</dbReference>
<keyword evidence="4" id="KW-1185">Reference proteome</keyword>
<dbReference type="PANTHER" id="PTHR30432:SF1">
    <property type="entry name" value="DNA-BINDING TRANSCRIPTIONAL DUAL REGULATOR MODE"/>
    <property type="match status" value="1"/>
</dbReference>
<dbReference type="EMBL" id="JAFVMH010000002">
    <property type="protein sequence ID" value="MBO1324539.1"/>
    <property type="molecule type" value="Genomic_DNA"/>
</dbReference>
<name>A0A939HMT4_9PROT</name>
<gene>
    <name evidence="3" type="ORF">J2D77_05135</name>
</gene>
<dbReference type="InterPro" id="IPR036390">
    <property type="entry name" value="WH_DNA-bd_sf"/>
</dbReference>
<dbReference type="InterPro" id="IPR000847">
    <property type="entry name" value="LysR_HTH_N"/>
</dbReference>
<feature type="compositionally biased region" description="Basic and acidic residues" evidence="1">
    <location>
        <begin position="1"/>
        <end position="11"/>
    </location>
</feature>
<dbReference type="InterPro" id="IPR051815">
    <property type="entry name" value="Molybdate_resp_trans_reg"/>
</dbReference>
<feature type="region of interest" description="Disordered" evidence="1">
    <location>
        <begin position="1"/>
        <end position="29"/>
    </location>
</feature>
<dbReference type="RefSeq" id="WP_207845230.1">
    <property type="nucleotide sequence ID" value="NZ_JAFVMH010000002.1"/>
</dbReference>